<dbReference type="Proteomes" id="UP000054623">
    <property type="component" value="Unassembled WGS sequence"/>
</dbReference>
<accession>A0A098B8N8</accession>
<protein>
    <submittedName>
        <fullName evidence="2">Uncharacterized protein</fullName>
    </submittedName>
</protein>
<sequence>MITWDQVIQGMLKRKEILALTVKAVCILSFVWAALFYILLFIDFPYAKLNAVANGIQFFSGLAIGMLVICYARFSCQRYLVLGVALAVLSWTLGQLYWFSVIFLNGSSLPYPSIADLGFIGTYFFLIGVIHTITRGIPQYTIEIKYWNLWPLGLLVIPIFLALAGSSNLLINIDNLVLTLAIVYTLWKAQPIFPIIRYRLFIAGLCLLCLSDMIFIICVCLIPDTCTLSTDALFPAALSLTAYGFMKVEEMSDG</sequence>
<evidence type="ECO:0000313" key="4">
    <source>
        <dbReference type="Proteomes" id="UP000054623"/>
    </source>
</evidence>
<dbReference type="OrthoDB" id="1809442at2"/>
<evidence type="ECO:0000313" key="3">
    <source>
        <dbReference type="EMBL" id="KTE89242.1"/>
    </source>
</evidence>
<keyword evidence="1" id="KW-1133">Transmembrane helix</keyword>
<feature type="transmembrane region" description="Helical" evidence="1">
    <location>
        <begin position="111"/>
        <end position="134"/>
    </location>
</feature>
<name>A0A098B8N8_DESHA</name>
<reference evidence="3 4" key="2">
    <citation type="submission" date="2015-12" db="EMBL/GenBank/DDBJ databases">
        <title>Draft Genome Sequence of Desulfitobacterium hafniense Strain DH, a Sulfate-reducing Bacterium Isolated from Paddy Soils.</title>
        <authorList>
            <person name="Bao P."/>
            <person name="Zhang X."/>
            <person name="Li G."/>
        </authorList>
    </citation>
    <scope>NUCLEOTIDE SEQUENCE [LARGE SCALE GENOMIC DNA]</scope>
    <source>
        <strain evidence="3 4">DH</strain>
    </source>
</reference>
<reference evidence="2" key="1">
    <citation type="submission" date="2014-07" db="EMBL/GenBank/DDBJ databases">
        <authorList>
            <person name="Hornung V.Bastian."/>
        </authorList>
    </citation>
    <scope>NUCLEOTIDE SEQUENCE</scope>
    <source>
        <strain evidence="2">PCE-S</strain>
    </source>
</reference>
<dbReference type="EMBL" id="LK996017">
    <property type="protein sequence ID" value="CDX04720.1"/>
    <property type="molecule type" value="Genomic_DNA"/>
</dbReference>
<dbReference type="AlphaFoldDB" id="A0A098B8N8"/>
<keyword evidence="1" id="KW-0812">Transmembrane</keyword>
<feature type="transmembrane region" description="Helical" evidence="1">
    <location>
        <begin position="146"/>
        <end position="163"/>
    </location>
</feature>
<feature type="transmembrane region" description="Helical" evidence="1">
    <location>
        <begin position="54"/>
        <end position="72"/>
    </location>
</feature>
<dbReference type="PATRIC" id="fig|49338.4.peg.5198"/>
<dbReference type="EMBL" id="LOCK01000094">
    <property type="protein sequence ID" value="KTE89242.1"/>
    <property type="molecule type" value="Genomic_DNA"/>
</dbReference>
<gene>
    <name evidence="3" type="ORF">AT727_14560</name>
    <name evidence="2" type="ORF">DPCES_4834</name>
</gene>
<dbReference type="OMA" id="AWSERII"/>
<organism evidence="2">
    <name type="scientific">Desulfitobacterium hafniense</name>
    <name type="common">Desulfitobacterium frappieri</name>
    <dbReference type="NCBI Taxonomy" id="49338"/>
    <lineage>
        <taxon>Bacteria</taxon>
        <taxon>Bacillati</taxon>
        <taxon>Bacillota</taxon>
        <taxon>Clostridia</taxon>
        <taxon>Eubacteriales</taxon>
        <taxon>Desulfitobacteriaceae</taxon>
        <taxon>Desulfitobacterium</taxon>
    </lineage>
</organism>
<evidence type="ECO:0000313" key="2">
    <source>
        <dbReference type="EMBL" id="CDX04720.1"/>
    </source>
</evidence>
<evidence type="ECO:0000256" key="1">
    <source>
        <dbReference type="SAM" id="Phobius"/>
    </source>
</evidence>
<feature type="transmembrane region" description="Helical" evidence="1">
    <location>
        <begin position="20"/>
        <end position="42"/>
    </location>
</feature>
<feature type="transmembrane region" description="Helical" evidence="1">
    <location>
        <begin position="169"/>
        <end position="187"/>
    </location>
</feature>
<dbReference type="RefSeq" id="WP_005808369.1">
    <property type="nucleotide sequence ID" value="NZ_CABKQQ010000010.1"/>
</dbReference>
<feature type="transmembrane region" description="Helical" evidence="1">
    <location>
        <begin position="79"/>
        <end position="99"/>
    </location>
</feature>
<feature type="transmembrane region" description="Helical" evidence="1">
    <location>
        <begin position="199"/>
        <end position="222"/>
    </location>
</feature>
<proteinExistence type="predicted"/>
<keyword evidence="1" id="KW-0472">Membrane</keyword>